<dbReference type="EMBL" id="CP051680">
    <property type="protein sequence ID" value="QJD87589.1"/>
    <property type="molecule type" value="Genomic_DNA"/>
</dbReference>
<dbReference type="AlphaFoldDB" id="A0A7Z2ZPV6"/>
<organism evidence="1 2">
    <name type="scientific">Cohnella herbarum</name>
    <dbReference type="NCBI Taxonomy" id="2728023"/>
    <lineage>
        <taxon>Bacteria</taxon>
        <taxon>Bacillati</taxon>
        <taxon>Bacillota</taxon>
        <taxon>Bacilli</taxon>
        <taxon>Bacillales</taxon>
        <taxon>Paenibacillaceae</taxon>
        <taxon>Cohnella</taxon>
    </lineage>
</organism>
<gene>
    <name evidence="1" type="ORF">HH215_33350</name>
</gene>
<dbReference type="RefSeq" id="WP_169283832.1">
    <property type="nucleotide sequence ID" value="NZ_CP051680.1"/>
</dbReference>
<reference evidence="1 2" key="1">
    <citation type="submission" date="2020-04" db="EMBL/GenBank/DDBJ databases">
        <title>Genome sequencing of novel species.</title>
        <authorList>
            <person name="Heo J."/>
            <person name="Kim S.-J."/>
            <person name="Kim J.-S."/>
            <person name="Hong S.-B."/>
            <person name="Kwon S.-W."/>
        </authorList>
    </citation>
    <scope>NUCLEOTIDE SEQUENCE [LARGE SCALE GENOMIC DNA]</scope>
    <source>
        <strain evidence="1 2">MFER-1</strain>
    </source>
</reference>
<protein>
    <submittedName>
        <fullName evidence="1">Uncharacterized protein</fullName>
    </submittedName>
</protein>
<dbReference type="Proteomes" id="UP000502248">
    <property type="component" value="Chromosome"/>
</dbReference>
<accession>A0A7Z2ZPV6</accession>
<proteinExistence type="predicted"/>
<sequence>MQAKQVINWRGVYEANSFDKNVFEQIQRGEIPDCLQGQGKEAEFFMEAVRLIANESRDMTNAEFSEFQLRFDRVLSMSQEQAIEVDNPILTRADREQVFSACIVDAIADDGSIPLESVIEGLEREGFDVSELRAFCEEIISREGVAPNA</sequence>
<name>A0A7Z2ZPV6_9BACL</name>
<evidence type="ECO:0000313" key="2">
    <source>
        <dbReference type="Proteomes" id="UP000502248"/>
    </source>
</evidence>
<evidence type="ECO:0000313" key="1">
    <source>
        <dbReference type="EMBL" id="QJD87589.1"/>
    </source>
</evidence>
<keyword evidence="2" id="KW-1185">Reference proteome</keyword>
<dbReference type="KEGG" id="cheb:HH215_33350"/>